<proteinExistence type="predicted"/>
<feature type="transmembrane region" description="Helical" evidence="1">
    <location>
        <begin position="92"/>
        <end position="114"/>
    </location>
</feature>
<reference evidence="3" key="1">
    <citation type="submission" date="2016-11" db="UniProtKB">
        <authorList>
            <consortium name="WormBaseParasite"/>
        </authorList>
    </citation>
    <scope>IDENTIFICATION</scope>
</reference>
<feature type="transmembrane region" description="Helical" evidence="1">
    <location>
        <begin position="210"/>
        <end position="235"/>
    </location>
</feature>
<dbReference type="AlphaFoldDB" id="A0A1I7YU71"/>
<sequence length="308" mass="35208">MASISYDLKLMTLLTQFDSYFQYPSLAINVFVVLLSKFAVPNSICRIYAMNISVVTVVTVMFYVIMTETSDVPTVKRRYALVHMFYTIARNYGFFCYPFLSAVTMFMVYMAYAYPVIYLKMSRKKFTVCIFSIANILALVCAILQNPMSYTGNKMLQAGLSWLQTTIICLVFMVTTVFYVLVIVSTINHIRNRKLLCKNTREKWSTLTAFLIYSTPPNILTLSSIPGYVCISISFTTASQSSYTCVLFIMIGGYMILGKIFLTTFTILFAFRDYRVAMVNIAKDVVRRVRRKPTIVEVSCSVQNRSLM</sequence>
<name>A0A1I7YU71_9BILA</name>
<feature type="transmembrane region" description="Helical" evidence="1">
    <location>
        <begin position="247"/>
        <end position="271"/>
    </location>
</feature>
<keyword evidence="1" id="KW-0812">Transmembrane</keyword>
<feature type="transmembrane region" description="Helical" evidence="1">
    <location>
        <begin position="165"/>
        <end position="190"/>
    </location>
</feature>
<evidence type="ECO:0000313" key="3">
    <source>
        <dbReference type="WBParaSite" id="L893_g19789.t1"/>
    </source>
</evidence>
<accession>A0A1I7YU71</accession>
<feature type="transmembrane region" description="Helical" evidence="1">
    <location>
        <begin position="47"/>
        <end position="66"/>
    </location>
</feature>
<evidence type="ECO:0000313" key="2">
    <source>
        <dbReference type="Proteomes" id="UP000095287"/>
    </source>
</evidence>
<feature type="transmembrane region" description="Helical" evidence="1">
    <location>
        <begin position="126"/>
        <end position="145"/>
    </location>
</feature>
<dbReference type="Proteomes" id="UP000095287">
    <property type="component" value="Unplaced"/>
</dbReference>
<keyword evidence="2" id="KW-1185">Reference proteome</keyword>
<evidence type="ECO:0000256" key="1">
    <source>
        <dbReference type="SAM" id="Phobius"/>
    </source>
</evidence>
<organism evidence="2 3">
    <name type="scientific">Steinernema glaseri</name>
    <dbReference type="NCBI Taxonomy" id="37863"/>
    <lineage>
        <taxon>Eukaryota</taxon>
        <taxon>Metazoa</taxon>
        <taxon>Ecdysozoa</taxon>
        <taxon>Nematoda</taxon>
        <taxon>Chromadorea</taxon>
        <taxon>Rhabditida</taxon>
        <taxon>Tylenchina</taxon>
        <taxon>Panagrolaimomorpha</taxon>
        <taxon>Strongyloidoidea</taxon>
        <taxon>Steinernematidae</taxon>
        <taxon>Steinernema</taxon>
    </lineage>
</organism>
<keyword evidence="1" id="KW-0472">Membrane</keyword>
<protein>
    <submittedName>
        <fullName evidence="3">G_PROTEIN_RECEP_F1_2 domain-containing protein</fullName>
    </submittedName>
</protein>
<keyword evidence="1" id="KW-1133">Transmembrane helix</keyword>
<dbReference type="WBParaSite" id="L893_g19789.t1">
    <property type="protein sequence ID" value="L893_g19789.t1"/>
    <property type="gene ID" value="L893_g19789"/>
</dbReference>
<feature type="transmembrane region" description="Helical" evidence="1">
    <location>
        <begin position="20"/>
        <end position="40"/>
    </location>
</feature>